<dbReference type="NCBIfam" id="TIGR02595">
    <property type="entry name" value="PEP_CTERM"/>
    <property type="match status" value="1"/>
</dbReference>
<evidence type="ECO:0000313" key="3">
    <source>
        <dbReference type="EMBL" id="MBU2711038.1"/>
    </source>
</evidence>
<keyword evidence="4" id="KW-1185">Reference proteome</keyword>
<evidence type="ECO:0000256" key="1">
    <source>
        <dbReference type="SAM" id="SignalP"/>
    </source>
</evidence>
<dbReference type="Pfam" id="PF07589">
    <property type="entry name" value="PEP-CTERM"/>
    <property type="match status" value="1"/>
</dbReference>
<gene>
    <name evidence="3" type="ORF">KCG35_08200</name>
</gene>
<sequence>MRLSKLTQLFTVSCLAAAVNTQAGILDLSIVSGSGIFQNPTVGPGAAPAATIVDADLGADLSSILSWGVPISAGGDQSNLELLSHKTVSIAALDTPYELSVITHNNNVLNGSFATLETAQILGALSLSSTLGVGFQSASIEGTALALATAAQIADPDVPALVPVGDYGKTLVTLFDIEFNETLNAAGCPFGNPQGSICDDFFSLTTLAGFPVTIDLMIDDMAYELFIYSSFDADGSTVELGPDYFTAENDATDLYTFGTLTKVPEPTSVALLSLGLLMAGRRKFIK</sequence>
<organism evidence="3 4">
    <name type="scientific">Zooshikella harenae</name>
    <dbReference type="NCBI Taxonomy" id="2827238"/>
    <lineage>
        <taxon>Bacteria</taxon>
        <taxon>Pseudomonadati</taxon>
        <taxon>Pseudomonadota</taxon>
        <taxon>Gammaproteobacteria</taxon>
        <taxon>Oceanospirillales</taxon>
        <taxon>Zooshikellaceae</taxon>
        <taxon>Zooshikella</taxon>
    </lineage>
</organism>
<comment type="caution">
    <text evidence="3">The sequence shown here is derived from an EMBL/GenBank/DDBJ whole genome shotgun (WGS) entry which is preliminary data.</text>
</comment>
<name>A0ABS5ZAF5_9GAMM</name>
<protein>
    <submittedName>
        <fullName evidence="3">PEP-CTERM sorting domain-containing protein</fullName>
    </submittedName>
</protein>
<feature type="domain" description="Ice-binding protein C-terminal" evidence="2">
    <location>
        <begin position="263"/>
        <end position="283"/>
    </location>
</feature>
<feature type="chain" id="PRO_5046937524" evidence="1">
    <location>
        <begin position="24"/>
        <end position="286"/>
    </location>
</feature>
<keyword evidence="1" id="KW-0732">Signal</keyword>
<dbReference type="RefSeq" id="WP_215819203.1">
    <property type="nucleotide sequence ID" value="NZ_JAGSOY010000014.1"/>
</dbReference>
<evidence type="ECO:0000313" key="4">
    <source>
        <dbReference type="Proteomes" id="UP000690515"/>
    </source>
</evidence>
<dbReference type="InterPro" id="IPR013424">
    <property type="entry name" value="Ice-binding_C"/>
</dbReference>
<dbReference type="Proteomes" id="UP000690515">
    <property type="component" value="Unassembled WGS sequence"/>
</dbReference>
<reference evidence="3 4" key="1">
    <citation type="submission" date="2021-04" db="EMBL/GenBank/DDBJ databases">
        <authorList>
            <person name="Pira H."/>
            <person name="Risdian C."/>
            <person name="Wink J."/>
        </authorList>
    </citation>
    <scope>NUCLEOTIDE SEQUENCE [LARGE SCALE GENOMIC DNA]</scope>
    <source>
        <strain evidence="3 4">WH53</strain>
    </source>
</reference>
<feature type="signal peptide" evidence="1">
    <location>
        <begin position="1"/>
        <end position="23"/>
    </location>
</feature>
<accession>A0ABS5ZAF5</accession>
<dbReference type="EMBL" id="JAGSOY010000014">
    <property type="protein sequence ID" value="MBU2711038.1"/>
    <property type="molecule type" value="Genomic_DNA"/>
</dbReference>
<evidence type="ECO:0000259" key="2">
    <source>
        <dbReference type="Pfam" id="PF07589"/>
    </source>
</evidence>
<proteinExistence type="predicted"/>